<reference evidence="1 2" key="1">
    <citation type="submission" date="2020-08" db="EMBL/GenBank/DDBJ databases">
        <title>Genomic Encyclopedia of Type Strains, Phase III (KMG-III): the genomes of soil and plant-associated and newly described type strains.</title>
        <authorList>
            <person name="Whitman W."/>
        </authorList>
    </citation>
    <scope>NUCLEOTIDE SEQUENCE [LARGE SCALE GENOMIC DNA]</scope>
    <source>
        <strain evidence="1 2">CECT 4113</strain>
    </source>
</reference>
<proteinExistence type="predicted"/>
<dbReference type="EMBL" id="JACHXH010000005">
    <property type="protein sequence ID" value="MBB3133964.1"/>
    <property type="molecule type" value="Genomic_DNA"/>
</dbReference>
<dbReference type="Pfam" id="PF06169">
    <property type="entry name" value="DUF982"/>
    <property type="match status" value="1"/>
</dbReference>
<dbReference type="Proteomes" id="UP000518315">
    <property type="component" value="Unassembled WGS sequence"/>
</dbReference>
<dbReference type="InterPro" id="IPR010385">
    <property type="entry name" value="DUF982"/>
</dbReference>
<name>A0A7W5BJ83_9HYPH</name>
<accession>A0A7W5BJ83</accession>
<gene>
    <name evidence="1" type="ORF">FHS26_001680</name>
</gene>
<keyword evidence="2" id="KW-1185">Reference proteome</keyword>
<dbReference type="AlphaFoldDB" id="A0A7W5BJ83"/>
<evidence type="ECO:0000313" key="2">
    <source>
        <dbReference type="Proteomes" id="UP000518315"/>
    </source>
</evidence>
<protein>
    <recommendedName>
        <fullName evidence="3">DUF982 domain-containing protein</fullName>
    </recommendedName>
</protein>
<dbReference type="Gene3D" id="6.10.250.730">
    <property type="match status" value="1"/>
</dbReference>
<evidence type="ECO:0000313" key="1">
    <source>
        <dbReference type="EMBL" id="MBB3133964.1"/>
    </source>
</evidence>
<comment type="caution">
    <text evidence="1">The sequence shown here is derived from an EMBL/GenBank/DDBJ whole genome shotgun (WGS) entry which is preliminary data.</text>
</comment>
<organism evidence="1 2">
    <name type="scientific">Rhizobium pisi</name>
    <dbReference type="NCBI Taxonomy" id="574561"/>
    <lineage>
        <taxon>Bacteria</taxon>
        <taxon>Pseudomonadati</taxon>
        <taxon>Pseudomonadota</taxon>
        <taxon>Alphaproteobacteria</taxon>
        <taxon>Hyphomicrobiales</taxon>
        <taxon>Rhizobiaceae</taxon>
        <taxon>Rhizobium/Agrobacterium group</taxon>
        <taxon>Rhizobium</taxon>
    </lineage>
</organism>
<evidence type="ECO:0008006" key="3">
    <source>
        <dbReference type="Google" id="ProtNLM"/>
    </source>
</evidence>
<sequence length="175" mass="19107">MLQALGEILNFNQQASTGHGTFSMLKAFHASPMLYRVSKARAHRNGSHVCCYRRSKQIPPNLDASTVLPIRHGNCKDINMLTEIGKSCSKVRQTANFRPVGLASIGLAHYAVINSVWDAARTLLHDWPVDDGEEYFEAVKACLDAIIGDLPPEHVRAVFIRAAQEAGIAVIEAAG</sequence>